<dbReference type="PANTHER" id="PTHR45947">
    <property type="entry name" value="SULFOQUINOVOSYL TRANSFERASE SQD2"/>
    <property type="match status" value="1"/>
</dbReference>
<dbReference type="SUPFAM" id="SSF53756">
    <property type="entry name" value="UDP-Glycosyltransferase/glycogen phosphorylase"/>
    <property type="match status" value="1"/>
</dbReference>
<evidence type="ECO:0000256" key="1">
    <source>
        <dbReference type="SAM" id="Phobius"/>
    </source>
</evidence>
<dbReference type="InterPro" id="IPR001296">
    <property type="entry name" value="Glyco_trans_1"/>
</dbReference>
<dbReference type="Pfam" id="PF13439">
    <property type="entry name" value="Glyco_transf_4"/>
    <property type="match status" value="1"/>
</dbReference>
<evidence type="ECO:0000313" key="5">
    <source>
        <dbReference type="Proteomes" id="UP000178319"/>
    </source>
</evidence>
<comment type="caution">
    <text evidence="4">The sequence shown here is derived from an EMBL/GenBank/DDBJ whole genome shotgun (WGS) entry which is preliminary data.</text>
</comment>
<protein>
    <recommendedName>
        <fullName evidence="6">Glycosyl transferase family 1</fullName>
    </recommendedName>
</protein>
<gene>
    <name evidence="4" type="ORF">A3D26_01665</name>
</gene>
<dbReference type="CDD" id="cd03801">
    <property type="entry name" value="GT4_PimA-like"/>
    <property type="match status" value="1"/>
</dbReference>
<name>A0A1G1V913_9BACT</name>
<accession>A0A1G1V913</accession>
<keyword evidence="1" id="KW-0472">Membrane</keyword>
<evidence type="ECO:0000259" key="3">
    <source>
        <dbReference type="Pfam" id="PF13439"/>
    </source>
</evidence>
<feature type="transmembrane region" description="Helical" evidence="1">
    <location>
        <begin position="86"/>
        <end position="106"/>
    </location>
</feature>
<keyword evidence="1" id="KW-0812">Transmembrane</keyword>
<evidence type="ECO:0000259" key="2">
    <source>
        <dbReference type="Pfam" id="PF00534"/>
    </source>
</evidence>
<feature type="domain" description="Glycosyl transferase family 1" evidence="2">
    <location>
        <begin position="185"/>
        <end position="350"/>
    </location>
</feature>
<dbReference type="Pfam" id="PF00534">
    <property type="entry name" value="Glycos_transf_1"/>
    <property type="match status" value="1"/>
</dbReference>
<dbReference type="InterPro" id="IPR028098">
    <property type="entry name" value="Glyco_trans_4-like_N"/>
</dbReference>
<proteinExistence type="predicted"/>
<dbReference type="Proteomes" id="UP000178319">
    <property type="component" value="Unassembled WGS sequence"/>
</dbReference>
<keyword evidence="1" id="KW-1133">Transmembrane helix</keyword>
<reference evidence="4 5" key="1">
    <citation type="journal article" date="2016" name="Nat. Commun.">
        <title>Thousands of microbial genomes shed light on interconnected biogeochemical processes in an aquifer system.</title>
        <authorList>
            <person name="Anantharaman K."/>
            <person name="Brown C.T."/>
            <person name="Hug L.A."/>
            <person name="Sharon I."/>
            <person name="Castelle C.J."/>
            <person name="Probst A.J."/>
            <person name="Thomas B.C."/>
            <person name="Singh A."/>
            <person name="Wilkins M.J."/>
            <person name="Karaoz U."/>
            <person name="Brodie E.L."/>
            <person name="Williams K.H."/>
            <person name="Hubbard S.S."/>
            <person name="Banfield J.F."/>
        </authorList>
    </citation>
    <scope>NUCLEOTIDE SEQUENCE [LARGE SCALE GENOMIC DNA]</scope>
</reference>
<organism evidence="4 5">
    <name type="scientific">Candidatus Blackburnbacteria bacterium RIFCSPHIGHO2_02_FULL_44_20</name>
    <dbReference type="NCBI Taxonomy" id="1797516"/>
    <lineage>
        <taxon>Bacteria</taxon>
        <taxon>Candidatus Blackburniibacteriota</taxon>
    </lineage>
</organism>
<sequence length="375" mass="42281">MDLKKYSVTVVAPTGPDSLISEKIDGINVRRFNYFYPRSLQVLTSGEGILYSSKKNKMLGRIQMFTFILAEFFTALRLLTQEKFDIIHANWIIPQGFIAIILGFIFQKRVVITVHGTDVFALKKLNFIKAFILKHCDLCTANSSATRDAVKEIYPKAKVEIAYMGVDIKLFNPLKRNKLWMDRFGSNPKIILGVGRLIKWKGFEYLIKAYALVLKSIPNTKLVLIGKGPEEEALRKLAKKLDLEENEDVFLMGTFGPDKLPMIYASSNLVVSPSITIAKTGEKEGQGNVVLEARASGIPVIASRSGGLIDTVDGEKNGLLFEERDYKELSKKIISVLSNDTLRKNLSKNGLTYVRENFSWENTSSRFCKLYDEIL</sequence>
<evidence type="ECO:0000313" key="4">
    <source>
        <dbReference type="EMBL" id="OGY11797.1"/>
    </source>
</evidence>
<dbReference type="InterPro" id="IPR050194">
    <property type="entry name" value="Glycosyltransferase_grp1"/>
</dbReference>
<feature type="transmembrane region" description="Helical" evidence="1">
    <location>
        <begin position="62"/>
        <end position="80"/>
    </location>
</feature>
<dbReference type="STRING" id="1797516.A3D26_01665"/>
<evidence type="ECO:0008006" key="6">
    <source>
        <dbReference type="Google" id="ProtNLM"/>
    </source>
</evidence>
<dbReference type="PANTHER" id="PTHR45947:SF3">
    <property type="entry name" value="SULFOQUINOVOSYL TRANSFERASE SQD2"/>
    <property type="match status" value="1"/>
</dbReference>
<dbReference type="GO" id="GO:0016757">
    <property type="term" value="F:glycosyltransferase activity"/>
    <property type="evidence" value="ECO:0007669"/>
    <property type="project" value="InterPro"/>
</dbReference>
<feature type="domain" description="Glycosyltransferase subfamily 4-like N-terminal" evidence="3">
    <location>
        <begin position="7"/>
        <end position="169"/>
    </location>
</feature>
<dbReference type="EMBL" id="MHBZ01000011">
    <property type="protein sequence ID" value="OGY11797.1"/>
    <property type="molecule type" value="Genomic_DNA"/>
</dbReference>
<dbReference type="Gene3D" id="3.40.50.2000">
    <property type="entry name" value="Glycogen Phosphorylase B"/>
    <property type="match status" value="2"/>
</dbReference>
<dbReference type="AlphaFoldDB" id="A0A1G1V913"/>